<comment type="similarity">
    <text evidence="15">Belongs to the THEM4/THEM5 thioesterase family.</text>
</comment>
<comment type="caution">
    <text evidence="25">The sequence shown here is derived from an EMBL/GenBank/DDBJ whole genome shotgun (WGS) entry which is preliminary data.</text>
</comment>
<accession>A0A4Q7YZZ1</accession>
<dbReference type="GO" id="GO:0016020">
    <property type="term" value="C:membrane"/>
    <property type="evidence" value="ECO:0007669"/>
    <property type="project" value="UniProtKB-SubCell"/>
</dbReference>
<comment type="catalytic activity">
    <reaction evidence="14">
        <text>(9Z)-octadecenoyl-CoA + H2O = (9Z)-octadecenoate + CoA + H(+)</text>
        <dbReference type="Rhea" id="RHEA:40139"/>
        <dbReference type="ChEBI" id="CHEBI:15377"/>
        <dbReference type="ChEBI" id="CHEBI:15378"/>
        <dbReference type="ChEBI" id="CHEBI:30823"/>
        <dbReference type="ChEBI" id="CHEBI:57287"/>
        <dbReference type="ChEBI" id="CHEBI:57387"/>
    </reaction>
    <physiologicalReaction direction="left-to-right" evidence="14">
        <dbReference type="Rhea" id="RHEA:40140"/>
    </physiologicalReaction>
</comment>
<dbReference type="GO" id="GO:0006631">
    <property type="term" value="P:fatty acid metabolic process"/>
    <property type="evidence" value="ECO:0007669"/>
    <property type="project" value="UniProtKB-KW"/>
</dbReference>
<dbReference type="GO" id="GO:0016790">
    <property type="term" value="F:thiolester hydrolase activity"/>
    <property type="evidence" value="ECO:0007669"/>
    <property type="project" value="UniProtKB-ARBA"/>
</dbReference>
<comment type="catalytic activity">
    <reaction evidence="19">
        <text>octanoyl-CoA + H2O = octanoate + CoA + H(+)</text>
        <dbReference type="Rhea" id="RHEA:30143"/>
        <dbReference type="ChEBI" id="CHEBI:15377"/>
        <dbReference type="ChEBI" id="CHEBI:15378"/>
        <dbReference type="ChEBI" id="CHEBI:25646"/>
        <dbReference type="ChEBI" id="CHEBI:57287"/>
        <dbReference type="ChEBI" id="CHEBI:57386"/>
    </reaction>
    <physiologicalReaction direction="left-to-right" evidence="19">
        <dbReference type="Rhea" id="RHEA:30144"/>
    </physiologicalReaction>
</comment>
<organism evidence="25 26">
    <name type="scientific">Edaphobacter modestus</name>
    <dbReference type="NCBI Taxonomy" id="388466"/>
    <lineage>
        <taxon>Bacteria</taxon>
        <taxon>Pseudomonadati</taxon>
        <taxon>Acidobacteriota</taxon>
        <taxon>Terriglobia</taxon>
        <taxon>Terriglobales</taxon>
        <taxon>Acidobacteriaceae</taxon>
        <taxon>Edaphobacter</taxon>
    </lineage>
</organism>
<keyword evidence="6" id="KW-0053">Apoptosis</keyword>
<evidence type="ECO:0000256" key="11">
    <source>
        <dbReference type="ARBA" id="ARBA00023136"/>
    </source>
</evidence>
<dbReference type="Proteomes" id="UP000292958">
    <property type="component" value="Unassembled WGS sequence"/>
</dbReference>
<protein>
    <recommendedName>
        <fullName evidence="17">Acyl-coenzyme A thioesterase THEM4</fullName>
        <ecNumber evidence="16">3.1.2.2</ecNumber>
    </recommendedName>
    <alternativeName>
        <fullName evidence="18">Thioesterase superfamily member 4</fullName>
    </alternativeName>
</protein>
<evidence type="ECO:0000256" key="22">
    <source>
        <dbReference type="ARBA" id="ARBA00048074"/>
    </source>
</evidence>
<comment type="catalytic activity">
    <reaction evidence="23">
        <text>tetradecanoyl-CoA + H2O = tetradecanoate + CoA + H(+)</text>
        <dbReference type="Rhea" id="RHEA:40119"/>
        <dbReference type="ChEBI" id="CHEBI:15377"/>
        <dbReference type="ChEBI" id="CHEBI:15378"/>
        <dbReference type="ChEBI" id="CHEBI:30807"/>
        <dbReference type="ChEBI" id="CHEBI:57287"/>
        <dbReference type="ChEBI" id="CHEBI:57385"/>
    </reaction>
    <physiologicalReaction direction="left-to-right" evidence="23">
        <dbReference type="Rhea" id="RHEA:40120"/>
    </physiologicalReaction>
</comment>
<reference evidence="25 26" key="1">
    <citation type="submission" date="2019-02" db="EMBL/GenBank/DDBJ databases">
        <title>Genomic Encyclopedia of Archaeal and Bacterial Type Strains, Phase II (KMG-II): from individual species to whole genera.</title>
        <authorList>
            <person name="Goeker M."/>
        </authorList>
    </citation>
    <scope>NUCLEOTIDE SEQUENCE [LARGE SCALE GENOMIC DNA]</scope>
    <source>
        <strain evidence="25 26">DSM 18101</strain>
    </source>
</reference>
<dbReference type="CDD" id="cd03443">
    <property type="entry name" value="PaaI_thioesterase"/>
    <property type="match status" value="1"/>
</dbReference>
<dbReference type="PANTHER" id="PTHR12418:SF19">
    <property type="entry name" value="ACYL-COENZYME A THIOESTERASE THEM4"/>
    <property type="match status" value="1"/>
</dbReference>
<keyword evidence="8" id="KW-0276">Fatty acid metabolism</keyword>
<dbReference type="GO" id="GO:0005737">
    <property type="term" value="C:cytoplasm"/>
    <property type="evidence" value="ECO:0007669"/>
    <property type="project" value="UniProtKB-SubCell"/>
</dbReference>
<evidence type="ECO:0000256" key="3">
    <source>
        <dbReference type="ARBA" id="ARBA00004632"/>
    </source>
</evidence>
<evidence type="ECO:0000256" key="17">
    <source>
        <dbReference type="ARBA" id="ARBA00040123"/>
    </source>
</evidence>
<keyword evidence="9" id="KW-0809">Transit peptide</keyword>
<evidence type="ECO:0000313" key="26">
    <source>
        <dbReference type="Proteomes" id="UP000292958"/>
    </source>
</evidence>
<dbReference type="InterPro" id="IPR029069">
    <property type="entry name" value="HotDog_dom_sf"/>
</dbReference>
<dbReference type="SUPFAM" id="SSF54637">
    <property type="entry name" value="Thioesterase/thiol ester dehydrase-isomerase"/>
    <property type="match status" value="1"/>
</dbReference>
<evidence type="ECO:0000256" key="4">
    <source>
        <dbReference type="ARBA" id="ARBA00022475"/>
    </source>
</evidence>
<dbReference type="Gene3D" id="3.10.129.10">
    <property type="entry name" value="Hotdog Thioesterase"/>
    <property type="match status" value="1"/>
</dbReference>
<dbReference type="RefSeq" id="WP_130421932.1">
    <property type="nucleotide sequence ID" value="NZ_SHKW01000001.1"/>
</dbReference>
<feature type="domain" description="Thioesterase" evidence="24">
    <location>
        <begin position="69"/>
        <end position="141"/>
    </location>
</feature>
<sequence>MSSQDTVRHTPLSMDGNPTIDERASHCFGCGPANPQGLHLVFSTDTTVPEHPAATAHLQLDRLHEGPPGYVHGGIVATLLDEAMSKLNRPLDVLAVTRHMEVDYLRPVPLFQPLVLISRHSHRDGRKLFHQAEIQTTGGAVLARGKAVFIRLDKAILARAGFTQPDD</sequence>
<evidence type="ECO:0000256" key="1">
    <source>
        <dbReference type="ARBA" id="ARBA00004170"/>
    </source>
</evidence>
<evidence type="ECO:0000256" key="23">
    <source>
        <dbReference type="ARBA" id="ARBA00048180"/>
    </source>
</evidence>
<evidence type="ECO:0000313" key="25">
    <source>
        <dbReference type="EMBL" id="RZU43398.1"/>
    </source>
</evidence>
<keyword evidence="26" id="KW-1185">Reference proteome</keyword>
<dbReference type="EMBL" id="SHKW01000001">
    <property type="protein sequence ID" value="RZU43398.1"/>
    <property type="molecule type" value="Genomic_DNA"/>
</dbReference>
<evidence type="ECO:0000256" key="2">
    <source>
        <dbReference type="ARBA" id="ARBA00004496"/>
    </source>
</evidence>
<name>A0A4Q7YZZ1_9BACT</name>
<dbReference type="EC" id="3.1.2.2" evidence="16"/>
<dbReference type="InterPro" id="IPR052365">
    <property type="entry name" value="THEM4/THEM5_acyl-CoA_thioest"/>
</dbReference>
<evidence type="ECO:0000259" key="24">
    <source>
        <dbReference type="Pfam" id="PF03061"/>
    </source>
</evidence>
<comment type="catalytic activity">
    <reaction evidence="13">
        <text>(5Z,8Z,11Z,14Z)-eicosatetraenoyl-CoA + H2O = (5Z,8Z,11Z,14Z)-eicosatetraenoate + CoA + H(+)</text>
        <dbReference type="Rhea" id="RHEA:40151"/>
        <dbReference type="ChEBI" id="CHEBI:15377"/>
        <dbReference type="ChEBI" id="CHEBI:15378"/>
        <dbReference type="ChEBI" id="CHEBI:32395"/>
        <dbReference type="ChEBI" id="CHEBI:57287"/>
        <dbReference type="ChEBI" id="CHEBI:57368"/>
    </reaction>
    <physiologicalReaction direction="left-to-right" evidence="13">
        <dbReference type="Rhea" id="RHEA:40152"/>
    </physiologicalReaction>
</comment>
<keyword evidence="4" id="KW-1003">Cell membrane</keyword>
<keyword evidence="11" id="KW-0472">Membrane</keyword>
<evidence type="ECO:0000256" key="16">
    <source>
        <dbReference type="ARBA" id="ARBA00038848"/>
    </source>
</evidence>
<proteinExistence type="inferred from homology"/>
<evidence type="ECO:0000256" key="13">
    <source>
        <dbReference type="ARBA" id="ARBA00035852"/>
    </source>
</evidence>
<comment type="catalytic activity">
    <reaction evidence="20">
        <text>hexadecanoyl-CoA + H2O = hexadecanoate + CoA + H(+)</text>
        <dbReference type="Rhea" id="RHEA:16645"/>
        <dbReference type="ChEBI" id="CHEBI:7896"/>
        <dbReference type="ChEBI" id="CHEBI:15377"/>
        <dbReference type="ChEBI" id="CHEBI:15378"/>
        <dbReference type="ChEBI" id="CHEBI:57287"/>
        <dbReference type="ChEBI" id="CHEBI:57379"/>
        <dbReference type="EC" id="3.1.2.2"/>
    </reaction>
    <physiologicalReaction direction="left-to-right" evidence="20">
        <dbReference type="Rhea" id="RHEA:16646"/>
    </physiologicalReaction>
</comment>
<dbReference type="AlphaFoldDB" id="A0A4Q7YZZ1"/>
<evidence type="ECO:0000256" key="19">
    <source>
        <dbReference type="ARBA" id="ARBA00047588"/>
    </source>
</evidence>
<evidence type="ECO:0000256" key="20">
    <source>
        <dbReference type="ARBA" id="ARBA00047734"/>
    </source>
</evidence>
<evidence type="ECO:0000256" key="6">
    <source>
        <dbReference type="ARBA" id="ARBA00022703"/>
    </source>
</evidence>
<evidence type="ECO:0000256" key="10">
    <source>
        <dbReference type="ARBA" id="ARBA00023098"/>
    </source>
</evidence>
<evidence type="ECO:0000256" key="7">
    <source>
        <dbReference type="ARBA" id="ARBA00022801"/>
    </source>
</evidence>
<evidence type="ECO:0000256" key="21">
    <source>
        <dbReference type="ARBA" id="ARBA00047969"/>
    </source>
</evidence>
<keyword evidence="10" id="KW-0443">Lipid metabolism</keyword>
<evidence type="ECO:0000256" key="15">
    <source>
        <dbReference type="ARBA" id="ARBA00038456"/>
    </source>
</evidence>
<evidence type="ECO:0000256" key="8">
    <source>
        <dbReference type="ARBA" id="ARBA00022832"/>
    </source>
</evidence>
<gene>
    <name evidence="25" type="ORF">BDD14_5057</name>
</gene>
<comment type="catalytic activity">
    <reaction evidence="21">
        <text>decanoyl-CoA + H2O = decanoate + CoA + H(+)</text>
        <dbReference type="Rhea" id="RHEA:40059"/>
        <dbReference type="ChEBI" id="CHEBI:15377"/>
        <dbReference type="ChEBI" id="CHEBI:15378"/>
        <dbReference type="ChEBI" id="CHEBI:27689"/>
        <dbReference type="ChEBI" id="CHEBI:57287"/>
        <dbReference type="ChEBI" id="CHEBI:61430"/>
    </reaction>
    <physiologicalReaction direction="left-to-right" evidence="21">
        <dbReference type="Rhea" id="RHEA:40060"/>
    </physiologicalReaction>
</comment>
<keyword evidence="5" id="KW-0963">Cytoplasm</keyword>
<evidence type="ECO:0000256" key="18">
    <source>
        <dbReference type="ARBA" id="ARBA00043210"/>
    </source>
</evidence>
<comment type="subcellular location">
    <subcellularLocation>
        <location evidence="3">Cell projection</location>
        <location evidence="3">Ruffle membrane</location>
    </subcellularLocation>
    <subcellularLocation>
        <location evidence="2">Cytoplasm</location>
    </subcellularLocation>
    <subcellularLocation>
        <location evidence="1">Membrane</location>
        <topology evidence="1">Peripheral membrane protein</topology>
    </subcellularLocation>
</comment>
<evidence type="ECO:0000256" key="9">
    <source>
        <dbReference type="ARBA" id="ARBA00022946"/>
    </source>
</evidence>
<dbReference type="InterPro" id="IPR006683">
    <property type="entry name" value="Thioestr_dom"/>
</dbReference>
<comment type="catalytic activity">
    <reaction evidence="22">
        <text>dodecanoyl-CoA + H2O = dodecanoate + CoA + H(+)</text>
        <dbReference type="Rhea" id="RHEA:30135"/>
        <dbReference type="ChEBI" id="CHEBI:15377"/>
        <dbReference type="ChEBI" id="CHEBI:15378"/>
        <dbReference type="ChEBI" id="CHEBI:18262"/>
        <dbReference type="ChEBI" id="CHEBI:57287"/>
        <dbReference type="ChEBI" id="CHEBI:57375"/>
    </reaction>
    <physiologicalReaction direction="left-to-right" evidence="22">
        <dbReference type="Rhea" id="RHEA:30136"/>
    </physiologicalReaction>
</comment>
<evidence type="ECO:0000256" key="5">
    <source>
        <dbReference type="ARBA" id="ARBA00022490"/>
    </source>
</evidence>
<dbReference type="PANTHER" id="PTHR12418">
    <property type="entry name" value="ACYL-COENZYME A THIOESTERASE THEM4"/>
    <property type="match status" value="1"/>
</dbReference>
<keyword evidence="12" id="KW-0966">Cell projection</keyword>
<keyword evidence="7" id="KW-0378">Hydrolase</keyword>
<dbReference type="Pfam" id="PF03061">
    <property type="entry name" value="4HBT"/>
    <property type="match status" value="1"/>
</dbReference>
<evidence type="ECO:0000256" key="12">
    <source>
        <dbReference type="ARBA" id="ARBA00023273"/>
    </source>
</evidence>
<dbReference type="OrthoDB" id="9792301at2"/>
<evidence type="ECO:0000256" key="14">
    <source>
        <dbReference type="ARBA" id="ARBA00037002"/>
    </source>
</evidence>